<name>A0A0F9E6I9_9ZZZZ</name>
<accession>A0A0F9E6I9</accession>
<protein>
    <submittedName>
        <fullName evidence="1">Uncharacterized protein</fullName>
    </submittedName>
</protein>
<reference evidence="1" key="1">
    <citation type="journal article" date="2015" name="Nature">
        <title>Complex archaea that bridge the gap between prokaryotes and eukaryotes.</title>
        <authorList>
            <person name="Spang A."/>
            <person name="Saw J.H."/>
            <person name="Jorgensen S.L."/>
            <person name="Zaremba-Niedzwiedzka K."/>
            <person name="Martijn J."/>
            <person name="Lind A.E."/>
            <person name="van Eijk R."/>
            <person name="Schleper C."/>
            <person name="Guy L."/>
            <person name="Ettema T.J."/>
        </authorList>
    </citation>
    <scope>NUCLEOTIDE SEQUENCE</scope>
</reference>
<dbReference type="AlphaFoldDB" id="A0A0F9E6I9"/>
<gene>
    <name evidence="1" type="ORF">LCGC14_2191450</name>
</gene>
<dbReference type="EMBL" id="LAZR01028696">
    <property type="protein sequence ID" value="KKL61821.1"/>
    <property type="molecule type" value="Genomic_DNA"/>
</dbReference>
<sequence length="180" mass="19307">MKIQSKIRGDMIGCNLKHNPDNGARFALVKISVGVNRDRCRSIFGEVLERVAFGSLVETGGNEKTPAAVSFGYKTITPDIQCEYHEIQILGHTQSMQPVIKAVRPVKDKAEVVVDIEFPILIKKDKAIAGAIATEFGEVIGIDLEPAQRELNLVEGGNSGNPSVVVKKGAFGNPEPVAAG</sequence>
<organism evidence="1">
    <name type="scientific">marine sediment metagenome</name>
    <dbReference type="NCBI Taxonomy" id="412755"/>
    <lineage>
        <taxon>unclassified sequences</taxon>
        <taxon>metagenomes</taxon>
        <taxon>ecological metagenomes</taxon>
    </lineage>
</organism>
<proteinExistence type="predicted"/>
<comment type="caution">
    <text evidence="1">The sequence shown here is derived from an EMBL/GenBank/DDBJ whole genome shotgun (WGS) entry which is preliminary data.</text>
</comment>
<evidence type="ECO:0000313" key="1">
    <source>
        <dbReference type="EMBL" id="KKL61821.1"/>
    </source>
</evidence>